<keyword evidence="9 13" id="KW-0472">Membrane</keyword>
<comment type="subcellular location">
    <subcellularLocation>
        <location evidence="1">Membrane</location>
        <topology evidence="1">Multi-pass membrane protein</topology>
    </subcellularLocation>
</comment>
<feature type="repeat" description="ANK" evidence="11">
    <location>
        <begin position="346"/>
        <end position="378"/>
    </location>
</feature>
<gene>
    <name evidence="15" type="ORF">BaRGS_00008880</name>
</gene>
<evidence type="ECO:0000256" key="7">
    <source>
        <dbReference type="ARBA" id="ARBA00023043"/>
    </source>
</evidence>
<keyword evidence="16" id="KW-1185">Reference proteome</keyword>
<feature type="transmembrane region" description="Helical" evidence="13">
    <location>
        <begin position="827"/>
        <end position="853"/>
    </location>
</feature>
<keyword evidence="2" id="KW-0813">Transport</keyword>
<evidence type="ECO:0000256" key="12">
    <source>
        <dbReference type="SAM" id="Coils"/>
    </source>
</evidence>
<comment type="caution">
    <text evidence="15">The sequence shown here is derived from an EMBL/GenBank/DDBJ whole genome shotgun (WGS) entry which is preliminary data.</text>
</comment>
<dbReference type="PANTHER" id="PTHR47143">
    <property type="entry name" value="TRANSIENT RECEPTOR POTENTIAL CATION CHANNEL PROTEIN PAINLESS"/>
    <property type="match status" value="1"/>
</dbReference>
<feature type="repeat" description="ANK" evidence="11">
    <location>
        <begin position="446"/>
        <end position="478"/>
    </location>
</feature>
<sequence length="1051" mass="118505">AEMATPGRVAPFDGEEPDVSKYTLHQLAKRSDTTELKRRLENMKDTKGSKKVVNEYDADGFTPLHHAAYLHLPEAVEVLTKCGADVNKIGGEYNATPLHMAAQHKANRSMHVDHVIGFLIENKADVQAKDTEDQTPLDYAVTYENEAAVYTILRKSKHKKENLRLKGVDPEGNTCLHLATMNGHSELIEFLLKTGGVDVEGTNYEGNRPIHLAAICGKKEVVELIADHSPNINVQNKEMKTALHFTSSLGHTEIAKYLLGRNADINCQDKNGYTPLLLATARGHAELVKLLLGKKKKKADVGKTTVHGESVVYLAAKHKRKDVLETLLENENAKKLIDVRTEVDEEKESPLHVASRRGDLEIVKCLLEKEANVHTTDRHLRTPLHCAAMHGFTSIVREIIKHNSKAVNAIDDHSNTALHLAAAYGNNMAVEVLLSFGAVLWAQNNRKQTPLCRAASMGWTRTCSLLLECGADINHQDSNGMTPLHLAADNNHRRVVQLLIGKGAAIKKDNRGWNCLDIAIDKHRTAVSNVIIDSDVWETALRKESDDQHEDEGSTSKSLSPLNWLRGGGCIKEAERPKTPMQKLIQRMPHIPNRVRDWFRRNKDEENKVVVEYNFEFLQLNWTGDTLAALVPCSEDPNFWLENHPLSIMVRCTSKELLQHELTKKLLSKKLGLLGKSFYFFSFLIYVVFLVFFTGFIVEAKPSYMFSNNTCTKENLNFTPGYFATAGTEVVMAFSAINLLKEFLQLLLFRFAYLKSFTNWLEVILQILALLCVVSTNDCEEQTGFREVCEETYPLGSVAIFLTYINLVLYILLFPKLGVFVVKFKDVLKIFGLFFPFFFLVLAAFVAAFHALLQQQLPFADFGTSLVKVFSMMIGELTYDDIFNDDTKTVEYRVISYIFFVLFVIIMSILMMNLLVGLAVGEAIKDVQEMASFISLSIQVDQALKYEQALPACLSFLRYDKTKDSEIITQDEQHKVEEPKNQLDATKTAGNVETVKADCQELRKDVDELKKTSQAIQSMLRKAFNDKGIEYKEEDYHVDDEVEQMKKGLSK</sequence>
<protein>
    <recommendedName>
        <fullName evidence="14">Ion transport domain-containing protein</fullName>
    </recommendedName>
</protein>
<feature type="repeat" description="ANK" evidence="11">
    <location>
        <begin position="271"/>
        <end position="292"/>
    </location>
</feature>
<dbReference type="PROSITE" id="PS50088">
    <property type="entry name" value="ANK_REPEAT"/>
    <property type="match status" value="10"/>
</dbReference>
<dbReference type="GO" id="GO:0034220">
    <property type="term" value="P:monoatomic ion transmembrane transport"/>
    <property type="evidence" value="ECO:0007669"/>
    <property type="project" value="UniProtKB-KW"/>
</dbReference>
<dbReference type="AlphaFoldDB" id="A0ABD0LJU6"/>
<feature type="transmembrane region" description="Helical" evidence="13">
    <location>
        <begin position="678"/>
        <end position="698"/>
    </location>
</feature>
<evidence type="ECO:0000256" key="4">
    <source>
        <dbReference type="ARBA" id="ARBA00022692"/>
    </source>
</evidence>
<evidence type="ECO:0000256" key="1">
    <source>
        <dbReference type="ARBA" id="ARBA00004141"/>
    </source>
</evidence>
<evidence type="ECO:0000256" key="11">
    <source>
        <dbReference type="PROSITE-ProRule" id="PRU00023"/>
    </source>
</evidence>
<evidence type="ECO:0000256" key="5">
    <source>
        <dbReference type="ARBA" id="ARBA00022737"/>
    </source>
</evidence>
<evidence type="ECO:0000256" key="8">
    <source>
        <dbReference type="ARBA" id="ARBA00023065"/>
    </source>
</evidence>
<evidence type="ECO:0000313" key="15">
    <source>
        <dbReference type="EMBL" id="KAK7499789.1"/>
    </source>
</evidence>
<dbReference type="PROSITE" id="PS50297">
    <property type="entry name" value="ANK_REP_REGION"/>
    <property type="match status" value="8"/>
</dbReference>
<evidence type="ECO:0000313" key="16">
    <source>
        <dbReference type="Proteomes" id="UP001519460"/>
    </source>
</evidence>
<dbReference type="InterPro" id="IPR002110">
    <property type="entry name" value="Ankyrin_rpt"/>
</dbReference>
<dbReference type="GO" id="GO:0016020">
    <property type="term" value="C:membrane"/>
    <property type="evidence" value="ECO:0007669"/>
    <property type="project" value="UniProtKB-SubCell"/>
</dbReference>
<reference evidence="15 16" key="1">
    <citation type="journal article" date="2023" name="Sci. Data">
        <title>Genome assembly of the Korean intertidal mud-creeper Batillaria attramentaria.</title>
        <authorList>
            <person name="Patra A.K."/>
            <person name="Ho P.T."/>
            <person name="Jun S."/>
            <person name="Lee S.J."/>
            <person name="Kim Y."/>
            <person name="Won Y.J."/>
        </authorList>
    </citation>
    <scope>NUCLEOTIDE SEQUENCE [LARGE SCALE GENOMIC DNA]</scope>
    <source>
        <strain evidence="15">Wonlab-2016</strain>
    </source>
</reference>
<dbReference type="Gene3D" id="1.25.40.20">
    <property type="entry name" value="Ankyrin repeat-containing domain"/>
    <property type="match status" value="4"/>
</dbReference>
<proteinExistence type="predicted"/>
<dbReference type="InterPro" id="IPR036770">
    <property type="entry name" value="Ankyrin_rpt-contain_sf"/>
</dbReference>
<dbReference type="Pfam" id="PF12796">
    <property type="entry name" value="Ank_2"/>
    <property type="match status" value="4"/>
</dbReference>
<evidence type="ECO:0000256" key="3">
    <source>
        <dbReference type="ARBA" id="ARBA00022606"/>
    </source>
</evidence>
<feature type="repeat" description="ANK" evidence="11">
    <location>
        <begin position="413"/>
        <end position="445"/>
    </location>
</feature>
<evidence type="ECO:0000256" key="13">
    <source>
        <dbReference type="SAM" id="Phobius"/>
    </source>
</evidence>
<keyword evidence="4 13" id="KW-0812">Transmembrane</keyword>
<keyword evidence="8" id="KW-0406">Ion transport</keyword>
<feature type="repeat" description="ANK" evidence="11">
    <location>
        <begin position="93"/>
        <end position="131"/>
    </location>
</feature>
<feature type="transmembrane region" description="Helical" evidence="13">
    <location>
        <begin position="796"/>
        <end position="815"/>
    </location>
</feature>
<evidence type="ECO:0000256" key="6">
    <source>
        <dbReference type="ARBA" id="ARBA00022989"/>
    </source>
</evidence>
<keyword evidence="12" id="KW-0175">Coiled coil</keyword>
<accession>A0ABD0LJU6</accession>
<keyword evidence="10" id="KW-0407">Ion channel</keyword>
<dbReference type="Pfam" id="PF00520">
    <property type="entry name" value="Ion_trans"/>
    <property type="match status" value="1"/>
</dbReference>
<feature type="repeat" description="ANK" evidence="11">
    <location>
        <begin position="59"/>
        <end position="91"/>
    </location>
</feature>
<feature type="repeat" description="ANK" evidence="11">
    <location>
        <begin position="479"/>
        <end position="511"/>
    </location>
</feature>
<feature type="non-terminal residue" evidence="15">
    <location>
        <position position="1051"/>
    </location>
</feature>
<feature type="repeat" description="ANK" evidence="11">
    <location>
        <begin position="171"/>
        <end position="195"/>
    </location>
</feature>
<feature type="repeat" description="ANK" evidence="11">
    <location>
        <begin position="205"/>
        <end position="237"/>
    </location>
</feature>
<evidence type="ECO:0000256" key="10">
    <source>
        <dbReference type="ARBA" id="ARBA00023303"/>
    </source>
</evidence>
<feature type="transmembrane region" description="Helical" evidence="13">
    <location>
        <begin position="894"/>
        <end position="920"/>
    </location>
</feature>
<feature type="transmembrane region" description="Helical" evidence="13">
    <location>
        <begin position="718"/>
        <end position="740"/>
    </location>
</feature>
<keyword evidence="7 11" id="KW-0040">ANK repeat</keyword>
<name>A0ABD0LJU6_9CAEN</name>
<keyword evidence="5" id="KW-0677">Repeat</keyword>
<dbReference type="PANTHER" id="PTHR47143:SF3">
    <property type="entry name" value="PWWP DOMAIN-CONTAINING PROTEIN"/>
    <property type="match status" value="1"/>
</dbReference>
<dbReference type="Gene3D" id="1.10.287.70">
    <property type="match status" value="1"/>
</dbReference>
<dbReference type="PRINTS" id="PR01415">
    <property type="entry name" value="ANKYRIN"/>
</dbReference>
<evidence type="ECO:0000256" key="2">
    <source>
        <dbReference type="ARBA" id="ARBA00022448"/>
    </source>
</evidence>
<feature type="coiled-coil region" evidence="12">
    <location>
        <begin position="992"/>
        <end position="1019"/>
    </location>
</feature>
<keyword evidence="6 13" id="KW-1133">Transmembrane helix</keyword>
<dbReference type="EMBL" id="JACVVK020000041">
    <property type="protein sequence ID" value="KAK7499789.1"/>
    <property type="molecule type" value="Genomic_DNA"/>
</dbReference>
<dbReference type="InterPro" id="IPR005821">
    <property type="entry name" value="Ion_trans_dom"/>
</dbReference>
<dbReference type="Pfam" id="PF00023">
    <property type="entry name" value="Ank"/>
    <property type="match status" value="2"/>
</dbReference>
<dbReference type="InterPro" id="IPR052076">
    <property type="entry name" value="TRP_cation_channel"/>
</dbReference>
<evidence type="ECO:0000256" key="9">
    <source>
        <dbReference type="ARBA" id="ARBA00023136"/>
    </source>
</evidence>
<dbReference type="SUPFAM" id="SSF48403">
    <property type="entry name" value="Ankyrin repeat"/>
    <property type="match status" value="3"/>
</dbReference>
<evidence type="ECO:0000259" key="14">
    <source>
        <dbReference type="Pfam" id="PF00520"/>
    </source>
</evidence>
<feature type="non-terminal residue" evidence="15">
    <location>
        <position position="1"/>
    </location>
</feature>
<feature type="domain" description="Ion transport" evidence="14">
    <location>
        <begin position="704"/>
        <end position="920"/>
    </location>
</feature>
<dbReference type="Proteomes" id="UP001519460">
    <property type="component" value="Unassembled WGS sequence"/>
</dbReference>
<feature type="repeat" description="ANK" evidence="11">
    <location>
        <begin position="238"/>
        <end position="270"/>
    </location>
</feature>
<dbReference type="SMART" id="SM00248">
    <property type="entry name" value="ANK"/>
    <property type="match status" value="14"/>
</dbReference>
<organism evidence="15 16">
    <name type="scientific">Batillaria attramentaria</name>
    <dbReference type="NCBI Taxonomy" id="370345"/>
    <lineage>
        <taxon>Eukaryota</taxon>
        <taxon>Metazoa</taxon>
        <taxon>Spiralia</taxon>
        <taxon>Lophotrochozoa</taxon>
        <taxon>Mollusca</taxon>
        <taxon>Gastropoda</taxon>
        <taxon>Caenogastropoda</taxon>
        <taxon>Sorbeoconcha</taxon>
        <taxon>Cerithioidea</taxon>
        <taxon>Batillariidae</taxon>
        <taxon>Batillaria</taxon>
    </lineage>
</organism>
<keyword evidence="3" id="KW-0716">Sensory transduction</keyword>